<accession>A0AAV1GIT2</accession>
<sequence length="71" mass="7778">MTQMISSVLTDEVKSYRHFVAAEANSTECGRHVWITYGSTVSGAEALALQGRISRSVSSSGQDLDKVWTRN</sequence>
<dbReference type="AlphaFoldDB" id="A0AAV1GIT2"/>
<proteinExistence type="predicted"/>
<name>A0AAV1GIT2_XYRNO</name>
<evidence type="ECO:0000313" key="2">
    <source>
        <dbReference type="Proteomes" id="UP001178508"/>
    </source>
</evidence>
<evidence type="ECO:0000313" key="1">
    <source>
        <dbReference type="EMBL" id="CAJ1073368.1"/>
    </source>
</evidence>
<reference evidence="1" key="1">
    <citation type="submission" date="2023-08" db="EMBL/GenBank/DDBJ databases">
        <authorList>
            <person name="Alioto T."/>
            <person name="Alioto T."/>
            <person name="Gomez Garrido J."/>
        </authorList>
    </citation>
    <scope>NUCLEOTIDE SEQUENCE</scope>
</reference>
<organism evidence="1 2">
    <name type="scientific">Xyrichtys novacula</name>
    <name type="common">Pearly razorfish</name>
    <name type="synonym">Hemipteronotus novacula</name>
    <dbReference type="NCBI Taxonomy" id="13765"/>
    <lineage>
        <taxon>Eukaryota</taxon>
        <taxon>Metazoa</taxon>
        <taxon>Chordata</taxon>
        <taxon>Craniata</taxon>
        <taxon>Vertebrata</taxon>
        <taxon>Euteleostomi</taxon>
        <taxon>Actinopterygii</taxon>
        <taxon>Neopterygii</taxon>
        <taxon>Teleostei</taxon>
        <taxon>Neoteleostei</taxon>
        <taxon>Acanthomorphata</taxon>
        <taxon>Eupercaria</taxon>
        <taxon>Labriformes</taxon>
        <taxon>Labridae</taxon>
        <taxon>Xyrichtys</taxon>
    </lineage>
</organism>
<protein>
    <submittedName>
        <fullName evidence="1">Uncharacterized protein</fullName>
    </submittedName>
</protein>
<keyword evidence="2" id="KW-1185">Reference proteome</keyword>
<gene>
    <name evidence="1" type="ORF">XNOV1_A018998</name>
</gene>
<dbReference type="EMBL" id="OY660878">
    <property type="protein sequence ID" value="CAJ1073368.1"/>
    <property type="molecule type" value="Genomic_DNA"/>
</dbReference>
<dbReference type="Proteomes" id="UP001178508">
    <property type="component" value="Chromosome 15"/>
</dbReference>